<evidence type="ECO:0000259" key="4">
    <source>
        <dbReference type="PROSITE" id="PS50893"/>
    </source>
</evidence>
<dbReference type="CDD" id="cd03230">
    <property type="entry name" value="ABC_DR_subfamily_A"/>
    <property type="match status" value="1"/>
</dbReference>
<dbReference type="PANTHER" id="PTHR42939:SF3">
    <property type="entry name" value="ABC TRANSPORTER ATP-BINDING COMPONENT"/>
    <property type="match status" value="1"/>
</dbReference>
<accession>A0ABX7S7Q7</accession>
<dbReference type="Gene3D" id="3.40.50.300">
    <property type="entry name" value="P-loop containing nucleotide triphosphate hydrolases"/>
    <property type="match status" value="1"/>
</dbReference>
<dbReference type="SMART" id="SM00382">
    <property type="entry name" value="AAA"/>
    <property type="match status" value="1"/>
</dbReference>
<reference evidence="5 6" key="1">
    <citation type="submission" date="2021-03" db="EMBL/GenBank/DDBJ databases">
        <title>Thermosipho ferrireducens sp.nov., an anaerobic thermophilic iron-reducing bacterium isolated from a deep-sea hydrothermal sulfide deposits.</title>
        <authorList>
            <person name="Zeng X."/>
            <person name="Chen Y."/>
            <person name="Shao Z."/>
        </authorList>
    </citation>
    <scope>NUCLEOTIDE SEQUENCE [LARGE SCALE GENOMIC DNA]</scope>
    <source>
        <strain evidence="5 6">JL129W03</strain>
    </source>
</reference>
<keyword evidence="3 5" id="KW-0067">ATP-binding</keyword>
<feature type="domain" description="ABC transporter" evidence="4">
    <location>
        <begin position="2"/>
        <end position="224"/>
    </location>
</feature>
<dbReference type="Pfam" id="PF00005">
    <property type="entry name" value="ABC_tran"/>
    <property type="match status" value="1"/>
</dbReference>
<dbReference type="PROSITE" id="PS50893">
    <property type="entry name" value="ABC_TRANSPORTER_2"/>
    <property type="match status" value="1"/>
</dbReference>
<dbReference type="GO" id="GO:0005524">
    <property type="term" value="F:ATP binding"/>
    <property type="evidence" value="ECO:0007669"/>
    <property type="project" value="UniProtKB-KW"/>
</dbReference>
<keyword evidence="1" id="KW-0813">Transport</keyword>
<sequence length="269" mass="30411">MLRIESLKKSFNGKFVLTDVNFTIKRGEILALVGPNGAGKTTTINCITGVFPKDGGKIYFEDEEFTEIHKEKIAVVPEDRVVFPKLNGKDYYKLWSTLYSSWNEKVFERFIAKYNFNLSQRIETYSIGMKTLFLVGLAVSSGAEILLLDEPTQHLDPTIRIEIMKIIRDYAETGKSVLVSSHEIFELEEYADNIAIIKEGRVIFTDSIDHAKETHKILSSGEELTDGTIIGLVKNELLVKTDIEIGRYPKLSEIVIGYLTGKQSSNIFE</sequence>
<dbReference type="Proteomes" id="UP000671862">
    <property type="component" value="Chromosome"/>
</dbReference>
<dbReference type="InterPro" id="IPR003593">
    <property type="entry name" value="AAA+_ATPase"/>
</dbReference>
<dbReference type="InterPro" id="IPR027417">
    <property type="entry name" value="P-loop_NTPase"/>
</dbReference>
<dbReference type="SUPFAM" id="SSF52540">
    <property type="entry name" value="P-loop containing nucleoside triphosphate hydrolases"/>
    <property type="match status" value="1"/>
</dbReference>
<keyword evidence="2" id="KW-0547">Nucleotide-binding</keyword>
<protein>
    <submittedName>
        <fullName evidence="5">ATP-binding cassette domain-containing protein</fullName>
    </submittedName>
</protein>
<dbReference type="InterPro" id="IPR051782">
    <property type="entry name" value="ABC_Transporter_VariousFunc"/>
</dbReference>
<evidence type="ECO:0000256" key="1">
    <source>
        <dbReference type="ARBA" id="ARBA00022448"/>
    </source>
</evidence>
<evidence type="ECO:0000313" key="5">
    <source>
        <dbReference type="EMBL" id="QTA38622.1"/>
    </source>
</evidence>
<dbReference type="EMBL" id="CP071446">
    <property type="protein sequence ID" value="QTA38622.1"/>
    <property type="molecule type" value="Genomic_DNA"/>
</dbReference>
<evidence type="ECO:0000313" key="6">
    <source>
        <dbReference type="Proteomes" id="UP000671862"/>
    </source>
</evidence>
<keyword evidence="6" id="KW-1185">Reference proteome</keyword>
<name>A0ABX7S7Q7_9BACT</name>
<evidence type="ECO:0000256" key="2">
    <source>
        <dbReference type="ARBA" id="ARBA00022741"/>
    </source>
</evidence>
<organism evidence="5 6">
    <name type="scientific">Thermosipho ferrireducens</name>
    <dbReference type="NCBI Taxonomy" id="2571116"/>
    <lineage>
        <taxon>Bacteria</taxon>
        <taxon>Thermotogati</taxon>
        <taxon>Thermotogota</taxon>
        <taxon>Thermotogae</taxon>
        <taxon>Thermotogales</taxon>
        <taxon>Fervidobacteriaceae</taxon>
        <taxon>Thermosipho</taxon>
    </lineage>
</organism>
<dbReference type="RefSeq" id="WP_207567342.1">
    <property type="nucleotide sequence ID" value="NZ_CP071446.1"/>
</dbReference>
<dbReference type="PANTHER" id="PTHR42939">
    <property type="entry name" value="ABC TRANSPORTER ATP-BINDING PROTEIN ALBC-RELATED"/>
    <property type="match status" value="1"/>
</dbReference>
<gene>
    <name evidence="5" type="ORF">JYK00_03690</name>
</gene>
<dbReference type="InterPro" id="IPR003439">
    <property type="entry name" value="ABC_transporter-like_ATP-bd"/>
</dbReference>
<evidence type="ECO:0000256" key="3">
    <source>
        <dbReference type="ARBA" id="ARBA00022840"/>
    </source>
</evidence>
<proteinExistence type="predicted"/>